<dbReference type="RefSeq" id="XP_070899303.1">
    <property type="nucleotide sequence ID" value="XM_071043000.1"/>
</dbReference>
<dbReference type="InterPro" id="IPR008928">
    <property type="entry name" value="6-hairpin_glycosidase_sf"/>
</dbReference>
<dbReference type="Pfam" id="PF00107">
    <property type="entry name" value="ADH_zinc_N"/>
    <property type="match status" value="1"/>
</dbReference>
<feature type="region of interest" description="Disordered" evidence="10">
    <location>
        <begin position="390"/>
        <end position="417"/>
    </location>
</feature>
<dbReference type="SUPFAM" id="SSF51735">
    <property type="entry name" value="NAD(P)-binding Rossmann-fold domains"/>
    <property type="match status" value="1"/>
</dbReference>
<comment type="catalytic activity">
    <reaction evidence="1">
        <text>Random hydrolysis of (1-&gt;6)-alpha-D-mannosidic linkages in unbranched (1-&gt;6)-mannans.</text>
        <dbReference type="EC" id="3.2.1.101"/>
    </reaction>
</comment>
<evidence type="ECO:0000256" key="7">
    <source>
        <dbReference type="ARBA" id="ARBA00023180"/>
    </source>
</evidence>
<dbReference type="Gene3D" id="1.50.10.20">
    <property type="match status" value="1"/>
</dbReference>
<accession>A0ABR4KDT6</accession>
<dbReference type="InterPro" id="IPR013149">
    <property type="entry name" value="ADH-like_C"/>
</dbReference>
<dbReference type="Proteomes" id="UP001610444">
    <property type="component" value="Unassembled WGS sequence"/>
</dbReference>
<keyword evidence="7" id="KW-0325">Glycoprotein</keyword>
<comment type="similarity">
    <text evidence="2">Belongs to the glycosyl hydrolase 76 family.</text>
</comment>
<evidence type="ECO:0000256" key="10">
    <source>
        <dbReference type="SAM" id="MobiDB-lite"/>
    </source>
</evidence>
<dbReference type="InterPro" id="IPR011032">
    <property type="entry name" value="GroES-like_sf"/>
</dbReference>
<dbReference type="Gene3D" id="3.90.180.10">
    <property type="entry name" value="Medium-chain alcohol dehydrogenases, catalytic domain"/>
    <property type="match status" value="1"/>
</dbReference>
<dbReference type="PANTHER" id="PTHR12145:SF36">
    <property type="entry name" value="MANNAN ENDO-1,6-ALPHA-MANNOSIDASE DCW1"/>
    <property type="match status" value="1"/>
</dbReference>
<dbReference type="GeneID" id="98158164"/>
<evidence type="ECO:0000256" key="9">
    <source>
        <dbReference type="RuleBase" id="RU361277"/>
    </source>
</evidence>
<evidence type="ECO:0000256" key="6">
    <source>
        <dbReference type="ARBA" id="ARBA00023002"/>
    </source>
</evidence>
<dbReference type="InterPro" id="IPR002328">
    <property type="entry name" value="ADH_Zn_CS"/>
</dbReference>
<feature type="signal peptide" evidence="11">
    <location>
        <begin position="1"/>
        <end position="17"/>
    </location>
</feature>
<comment type="cofactor">
    <cofactor evidence="9">
        <name>Zn(2+)</name>
        <dbReference type="ChEBI" id="CHEBI:29105"/>
    </cofactor>
</comment>
<keyword evidence="9" id="KW-0479">Metal-binding</keyword>
<keyword evidence="9" id="KW-0862">Zinc</keyword>
<dbReference type="EC" id="3.2.1.101" evidence="3"/>
<dbReference type="InterPro" id="IPR020843">
    <property type="entry name" value="ER"/>
</dbReference>
<dbReference type="Pfam" id="PF03663">
    <property type="entry name" value="Glyco_hydro_76"/>
    <property type="match status" value="1"/>
</dbReference>
<keyword evidence="6" id="KW-0560">Oxidoreductase</keyword>
<evidence type="ECO:0000256" key="1">
    <source>
        <dbReference type="ARBA" id="ARBA00001452"/>
    </source>
</evidence>
<evidence type="ECO:0000256" key="2">
    <source>
        <dbReference type="ARBA" id="ARBA00009699"/>
    </source>
</evidence>
<dbReference type="InterPro" id="IPR014480">
    <property type="entry name" value="Mannan-1_6-alpha_mannosidase"/>
</dbReference>
<dbReference type="EMBL" id="JBFXLR010000020">
    <property type="protein sequence ID" value="KAL2850434.1"/>
    <property type="molecule type" value="Genomic_DNA"/>
</dbReference>
<evidence type="ECO:0000313" key="14">
    <source>
        <dbReference type="Proteomes" id="UP001610444"/>
    </source>
</evidence>
<comment type="similarity">
    <text evidence="9">Belongs to the zinc-containing alcohol dehydrogenase family.</text>
</comment>
<dbReference type="SUPFAM" id="SSF50129">
    <property type="entry name" value="GroES-like"/>
    <property type="match status" value="1"/>
</dbReference>
<keyword evidence="14" id="KW-1185">Reference proteome</keyword>
<feature type="chain" id="PRO_5047368825" description="mannan endo-1,6-alpha-mannosidase" evidence="11">
    <location>
        <begin position="18"/>
        <end position="818"/>
    </location>
</feature>
<keyword evidence="8" id="KW-0326">Glycosidase</keyword>
<dbReference type="SMART" id="SM00829">
    <property type="entry name" value="PKS_ER"/>
    <property type="match status" value="1"/>
</dbReference>
<dbReference type="CDD" id="cd08297">
    <property type="entry name" value="CAD3"/>
    <property type="match status" value="1"/>
</dbReference>
<dbReference type="GO" id="GO:0016787">
    <property type="term" value="F:hydrolase activity"/>
    <property type="evidence" value="ECO:0007669"/>
    <property type="project" value="UniProtKB-KW"/>
</dbReference>
<evidence type="ECO:0000256" key="8">
    <source>
        <dbReference type="ARBA" id="ARBA00023295"/>
    </source>
</evidence>
<name>A0ABR4KDT6_9EURO</name>
<dbReference type="Gene3D" id="3.40.50.720">
    <property type="entry name" value="NAD(P)-binding Rossmann-like Domain"/>
    <property type="match status" value="1"/>
</dbReference>
<comment type="caution">
    <text evidence="13">The sequence shown here is derived from an EMBL/GenBank/DDBJ whole genome shotgun (WGS) entry which is preliminary data.</text>
</comment>
<evidence type="ECO:0000256" key="5">
    <source>
        <dbReference type="ARBA" id="ARBA00022801"/>
    </source>
</evidence>
<keyword evidence="5 13" id="KW-0378">Hydrolase</keyword>
<dbReference type="InterPro" id="IPR005198">
    <property type="entry name" value="Glyco_hydro_76"/>
</dbReference>
<protein>
    <recommendedName>
        <fullName evidence="3">mannan endo-1,6-alpha-mannosidase</fullName>
        <ecNumber evidence="3">3.2.1.101</ecNumber>
    </recommendedName>
</protein>
<reference evidence="13 14" key="1">
    <citation type="submission" date="2024-07" db="EMBL/GenBank/DDBJ databases">
        <title>Section-level genome sequencing and comparative genomics of Aspergillus sections Usti and Cavernicolus.</title>
        <authorList>
            <consortium name="Lawrence Berkeley National Laboratory"/>
            <person name="Nybo J.L."/>
            <person name="Vesth T.C."/>
            <person name="Theobald S."/>
            <person name="Frisvad J.C."/>
            <person name="Larsen T.O."/>
            <person name="Kjaerboelling I."/>
            <person name="Rothschild-Mancinelli K."/>
            <person name="Lyhne E.K."/>
            <person name="Kogle M.E."/>
            <person name="Barry K."/>
            <person name="Clum A."/>
            <person name="Na H."/>
            <person name="Ledsgaard L."/>
            <person name="Lin J."/>
            <person name="Lipzen A."/>
            <person name="Kuo A."/>
            <person name="Riley R."/>
            <person name="Mondo S."/>
            <person name="LaButti K."/>
            <person name="Haridas S."/>
            <person name="Pangalinan J."/>
            <person name="Salamov A.A."/>
            <person name="Simmons B.A."/>
            <person name="Magnuson J.K."/>
            <person name="Chen J."/>
            <person name="Drula E."/>
            <person name="Henrissat B."/>
            <person name="Wiebenga A."/>
            <person name="Lubbers R.J."/>
            <person name="Gomes A.C."/>
            <person name="Macurrencykelacurrency M.R."/>
            <person name="Stajich J."/>
            <person name="Grigoriev I.V."/>
            <person name="Mortensen U.H."/>
            <person name="De vries R.P."/>
            <person name="Baker S.E."/>
            <person name="Andersen M.R."/>
        </authorList>
    </citation>
    <scope>NUCLEOTIDE SEQUENCE [LARGE SCALE GENOMIC DNA]</scope>
    <source>
        <strain evidence="13 14">CBS 756.74</strain>
    </source>
</reference>
<dbReference type="PROSITE" id="PS00059">
    <property type="entry name" value="ADH_ZINC"/>
    <property type="match status" value="1"/>
</dbReference>
<keyword evidence="4 11" id="KW-0732">Signal</keyword>
<sequence>MRTLWQLLLITLVHVQAIELQLDDPASVKKACHDIAKVMLEHYTGNQPGDVPGNLPDPYYWWEAGAMFSALVDYWFYTGDDQWNDLVTQGLVWQAGESGTFMPNNQTRTEGNDDQGFWAFAAMSAAERNFPSPPSKGADWLEMAQATFNTQAWRWDTSSCNGGLRWQIFTWNGGYNYKNTISNGCFFNLAARLARYTGNQTYADWAIKVWDWTREVGFMTDDYAFYDGADDTKNCVELDHIQWTYNPGVYLLGAAAMYNFTNGDPVWKERTEGIIAGANVFFAEEPKDVMYERACEPVDTCEVDQRSFKGYLARWMAASTQFAPFSYDLVMPKLRASANAAAKACTGGPRDGICGLKWTEQRYSGELNDVGQQMAALEVIQSTLIEKVDPPVSQEHGGTSKGNPAAGSENPPPPPAHIFTRSITTGDRVGAAILTIFFSLMGSVTPSYNIPTHCKAGVIENAGPDFRVRVETVPVPQPGPNDILIKLNVTGLCQSDVHYMLDDLGISMSTFGVRSPGHEGAGVVVKIGENVKNWKLGDRAGIKPMMDTCGTCAHCLSDKETYCSSAIHTGLMVPGNISLAFVSDNLLTRSRNLPAIHCVSRRYASPIPDGIPDEIAAPVMCSASTIYRSLTESRLQPGDWAVFPGGGGGVGIQGVQLAYAMGMRPIVVDTGDDKRALALKMGAEAFVDFKKEADTAAAVIKIADGIGGHGVFVTAQAAYPTALAYLGQRVGGAVMCIGIAPAGTMTIPVDPNLLLFRNTRIQGTLVGSRHDTARALDFARRGKLQQICEVYPIDRLPEAVDKLRRGQVAGRIVVSFNQ</sequence>
<dbReference type="InterPro" id="IPR036291">
    <property type="entry name" value="NAD(P)-bd_dom_sf"/>
</dbReference>
<evidence type="ECO:0000256" key="11">
    <source>
        <dbReference type="SAM" id="SignalP"/>
    </source>
</evidence>
<organism evidence="13 14">
    <name type="scientific">Aspergillus pseudodeflectus</name>
    <dbReference type="NCBI Taxonomy" id="176178"/>
    <lineage>
        <taxon>Eukaryota</taxon>
        <taxon>Fungi</taxon>
        <taxon>Dikarya</taxon>
        <taxon>Ascomycota</taxon>
        <taxon>Pezizomycotina</taxon>
        <taxon>Eurotiomycetes</taxon>
        <taxon>Eurotiomycetidae</taxon>
        <taxon>Eurotiales</taxon>
        <taxon>Aspergillaceae</taxon>
        <taxon>Aspergillus</taxon>
        <taxon>Aspergillus subgen. Nidulantes</taxon>
    </lineage>
</organism>
<proteinExistence type="inferred from homology"/>
<dbReference type="Pfam" id="PF08240">
    <property type="entry name" value="ADH_N"/>
    <property type="match status" value="1"/>
</dbReference>
<evidence type="ECO:0000259" key="12">
    <source>
        <dbReference type="SMART" id="SM00829"/>
    </source>
</evidence>
<dbReference type="PANTHER" id="PTHR12145">
    <property type="entry name" value="MANNAN ENDO-1,6-ALPHA-MANNOSIDASE DCW1"/>
    <property type="match status" value="1"/>
</dbReference>
<dbReference type="SUPFAM" id="SSF48208">
    <property type="entry name" value="Six-hairpin glycosidases"/>
    <property type="match status" value="1"/>
</dbReference>
<evidence type="ECO:0000256" key="3">
    <source>
        <dbReference type="ARBA" id="ARBA00012350"/>
    </source>
</evidence>
<feature type="domain" description="Enoyl reductase (ER)" evidence="12">
    <location>
        <begin position="463"/>
        <end position="814"/>
    </location>
</feature>
<dbReference type="InterPro" id="IPR013154">
    <property type="entry name" value="ADH-like_N"/>
</dbReference>
<evidence type="ECO:0000256" key="4">
    <source>
        <dbReference type="ARBA" id="ARBA00022729"/>
    </source>
</evidence>
<evidence type="ECO:0000313" key="13">
    <source>
        <dbReference type="EMBL" id="KAL2850434.1"/>
    </source>
</evidence>
<gene>
    <name evidence="13" type="ORF">BJX68DRAFT_255166</name>
</gene>